<keyword evidence="1" id="KW-0812">Transmembrane</keyword>
<name>A0A919JR55_9ACTN</name>
<dbReference type="Proteomes" id="UP000647172">
    <property type="component" value="Unassembled WGS sequence"/>
</dbReference>
<feature type="transmembrane region" description="Helical" evidence="1">
    <location>
        <begin position="20"/>
        <end position="44"/>
    </location>
</feature>
<accession>A0A919JR55</accession>
<evidence type="ECO:0000313" key="3">
    <source>
        <dbReference type="Proteomes" id="UP000647172"/>
    </source>
</evidence>
<protein>
    <submittedName>
        <fullName evidence="2">Uncharacterized protein</fullName>
    </submittedName>
</protein>
<evidence type="ECO:0000313" key="2">
    <source>
        <dbReference type="EMBL" id="GIE54263.1"/>
    </source>
</evidence>
<dbReference type="AlphaFoldDB" id="A0A919JR55"/>
<keyword evidence="3" id="KW-1185">Reference proteome</keyword>
<comment type="caution">
    <text evidence="2">The sequence shown here is derived from an EMBL/GenBank/DDBJ whole genome shotgun (WGS) entry which is preliminary data.</text>
</comment>
<proteinExistence type="predicted"/>
<reference evidence="2" key="1">
    <citation type="submission" date="2021-01" db="EMBL/GenBank/DDBJ databases">
        <title>Whole genome shotgun sequence of Actinoplanes nipponensis NBRC 14063.</title>
        <authorList>
            <person name="Komaki H."/>
            <person name="Tamura T."/>
        </authorList>
    </citation>
    <scope>NUCLEOTIDE SEQUENCE</scope>
    <source>
        <strain evidence="2">NBRC 14063</strain>
    </source>
</reference>
<sequence length="171" mass="18321">MGDRLPWSPPLYGTRLDRMIQFILLLVGGALLVAAPIMIVQGVAGRRTVSRELTEQHITFPAGDGLPAALSRYAGRTVHTGAEARAYSDLIAGHVAAATGGRTYAEIAEEWQAGARTDERLRRLRETAFMGQSLRGTLLGAYQAWQITVLVMGLGTLCAAMGVAFVALALR</sequence>
<feature type="transmembrane region" description="Helical" evidence="1">
    <location>
        <begin position="144"/>
        <end position="170"/>
    </location>
</feature>
<dbReference type="EMBL" id="BOMQ01000098">
    <property type="protein sequence ID" value="GIE54263.1"/>
    <property type="molecule type" value="Genomic_DNA"/>
</dbReference>
<organism evidence="2 3">
    <name type="scientific">Actinoplanes nipponensis</name>
    <dbReference type="NCBI Taxonomy" id="135950"/>
    <lineage>
        <taxon>Bacteria</taxon>
        <taxon>Bacillati</taxon>
        <taxon>Actinomycetota</taxon>
        <taxon>Actinomycetes</taxon>
        <taxon>Micromonosporales</taxon>
        <taxon>Micromonosporaceae</taxon>
        <taxon>Actinoplanes</taxon>
    </lineage>
</organism>
<gene>
    <name evidence="2" type="ORF">Ani05nite_77970</name>
</gene>
<keyword evidence="1" id="KW-1133">Transmembrane helix</keyword>
<evidence type="ECO:0000256" key="1">
    <source>
        <dbReference type="SAM" id="Phobius"/>
    </source>
</evidence>
<keyword evidence="1" id="KW-0472">Membrane</keyword>